<accession>A0A1X4XZD1</accession>
<dbReference type="RefSeq" id="WP_086033125.1">
    <property type="nucleotide sequence ID" value="NZ_MDSU01000002.1"/>
</dbReference>
<proteinExistence type="predicted"/>
<keyword evidence="4" id="KW-1185">Reference proteome</keyword>
<evidence type="ECO:0000256" key="2">
    <source>
        <dbReference type="SAM" id="Phobius"/>
    </source>
</evidence>
<gene>
    <name evidence="3" type="ORF">DESAMIL20_308</name>
</gene>
<keyword evidence="2" id="KW-0812">Transmembrane</keyword>
<keyword evidence="2" id="KW-0472">Membrane</keyword>
<dbReference type="EMBL" id="MDSU01000002">
    <property type="protein sequence ID" value="OSS42878.1"/>
    <property type="molecule type" value="Genomic_DNA"/>
</dbReference>
<dbReference type="OrthoDB" id="15544at2"/>
<feature type="compositionally biased region" description="Pro residues" evidence="1">
    <location>
        <begin position="128"/>
        <end position="137"/>
    </location>
</feature>
<reference evidence="3 4" key="1">
    <citation type="journal article" date="2017" name="Front. Microbiol.">
        <title>Genome Sequence of Desulfurella amilsii Strain TR1 and Comparative Genomics of Desulfurellaceae Family.</title>
        <authorList>
            <person name="Florentino A.P."/>
            <person name="Stams A.J."/>
            <person name="Sanchez-Andrea I."/>
        </authorList>
    </citation>
    <scope>NUCLEOTIDE SEQUENCE [LARGE SCALE GENOMIC DNA]</scope>
    <source>
        <strain evidence="3 4">TR1</strain>
    </source>
</reference>
<evidence type="ECO:0000256" key="1">
    <source>
        <dbReference type="SAM" id="MobiDB-lite"/>
    </source>
</evidence>
<dbReference type="CDD" id="cd16430">
    <property type="entry name" value="TraB"/>
    <property type="match status" value="1"/>
</dbReference>
<dbReference type="Pfam" id="PF03743">
    <property type="entry name" value="TrbI"/>
    <property type="match status" value="1"/>
</dbReference>
<name>A0A1X4XZD1_9BACT</name>
<keyword evidence="2" id="KW-1133">Transmembrane helix</keyword>
<evidence type="ECO:0000313" key="3">
    <source>
        <dbReference type="EMBL" id="OSS42878.1"/>
    </source>
</evidence>
<dbReference type="InterPro" id="IPR005498">
    <property type="entry name" value="T4SS_VirB10/TraB/TrbI"/>
</dbReference>
<dbReference type="AlphaFoldDB" id="A0A1X4XZD1"/>
<dbReference type="Proteomes" id="UP000194141">
    <property type="component" value="Unassembled WGS sequence"/>
</dbReference>
<evidence type="ECO:0000313" key="4">
    <source>
        <dbReference type="Proteomes" id="UP000194141"/>
    </source>
</evidence>
<feature type="compositionally biased region" description="Pro residues" evidence="1">
    <location>
        <begin position="159"/>
        <end position="168"/>
    </location>
</feature>
<sequence length="412" mass="44086">MEENKNQESNISGGVINKGTKDEKQTNSKNPLNNLPPNFKNKIFILMAVVLVFLFFTIKGILSNNSKKVHQKTNSTNSTLQLNNSVLLQKQLDQKISQIANATANNTQSIQQLKDIVKQQQSQQAQLPAPPSLPSNPNPIQQSAPPSLPPQNNNVSMPAPTPPPPPPARIQSINVNATQSNTTANQQSKNDDNYVTLPDGSIVSVTLVSGIYAPITSGQELPTLLNVNEMFYGPNHTRIPLKSCKVLAKAQGNQASERAFVNAYELSCVLPNGKSENFKISGYLSAQKDSAYGIKGKVISVTGKYLTGSFLSGVLQGFGSAMSMANQNSSLTTSGTVETSVNGGQVGKYSGYAGLAGGANALSQYYANKLNNLVDMIYVPAGTKAYLVVEKGAVITGYKLNNINQYGFRGVD</sequence>
<organism evidence="3 4">
    <name type="scientific">Desulfurella amilsii</name>
    <dbReference type="NCBI Taxonomy" id="1562698"/>
    <lineage>
        <taxon>Bacteria</taxon>
        <taxon>Pseudomonadati</taxon>
        <taxon>Campylobacterota</taxon>
        <taxon>Desulfurellia</taxon>
        <taxon>Desulfurellales</taxon>
        <taxon>Desulfurellaceae</taxon>
        <taxon>Desulfurella</taxon>
    </lineage>
</organism>
<dbReference type="STRING" id="1562698.DESAMIL20_308"/>
<feature type="region of interest" description="Disordered" evidence="1">
    <location>
        <begin position="114"/>
        <end position="171"/>
    </location>
</feature>
<feature type="transmembrane region" description="Helical" evidence="2">
    <location>
        <begin position="43"/>
        <end position="62"/>
    </location>
</feature>
<protein>
    <submittedName>
        <fullName evidence="3">IncF plasmid conjugative transfer pilus assembly protein TraB</fullName>
    </submittedName>
</protein>
<feature type="region of interest" description="Disordered" evidence="1">
    <location>
        <begin position="1"/>
        <end position="34"/>
    </location>
</feature>
<comment type="caution">
    <text evidence="3">The sequence shown here is derived from an EMBL/GenBank/DDBJ whole genome shotgun (WGS) entry which is preliminary data.</text>
</comment>